<gene>
    <name evidence="2" type="ORF">MBOU_36970</name>
</gene>
<comment type="caution">
    <text evidence="2">The sequence shown here is derived from an EMBL/GenBank/DDBJ whole genome shotgun (WGS) entry which is preliminary data.</text>
</comment>
<dbReference type="RefSeq" id="WP_205351372.1">
    <property type="nucleotide sequence ID" value="NZ_BLKZ01000001.1"/>
</dbReference>
<proteinExistence type="predicted"/>
<evidence type="ECO:0000313" key="3">
    <source>
        <dbReference type="Proteomes" id="UP000465360"/>
    </source>
</evidence>
<evidence type="ECO:0000256" key="1">
    <source>
        <dbReference type="SAM" id="MobiDB-lite"/>
    </source>
</evidence>
<dbReference type="EMBL" id="BLKZ01000001">
    <property type="protein sequence ID" value="GFG91655.1"/>
    <property type="molecule type" value="Genomic_DNA"/>
</dbReference>
<reference evidence="2 3" key="1">
    <citation type="journal article" date="2019" name="Emerg. Microbes Infect.">
        <title>Comprehensive subspecies identification of 175 nontuberculous mycobacteria species based on 7547 genomic profiles.</title>
        <authorList>
            <person name="Matsumoto Y."/>
            <person name="Kinjo T."/>
            <person name="Motooka D."/>
            <person name="Nabeya D."/>
            <person name="Jung N."/>
            <person name="Uechi K."/>
            <person name="Horii T."/>
            <person name="Iida T."/>
            <person name="Fujita J."/>
            <person name="Nakamura S."/>
        </authorList>
    </citation>
    <scope>NUCLEOTIDE SEQUENCE [LARGE SCALE GENOMIC DNA]</scope>
    <source>
        <strain evidence="2 3">JCM 30725</strain>
    </source>
</reference>
<feature type="region of interest" description="Disordered" evidence="1">
    <location>
        <begin position="83"/>
        <end position="112"/>
    </location>
</feature>
<organism evidence="2 3">
    <name type="scientific">Mycobacterium bourgelatii</name>
    <dbReference type="NCBI Taxonomy" id="1273442"/>
    <lineage>
        <taxon>Bacteria</taxon>
        <taxon>Bacillati</taxon>
        <taxon>Actinomycetota</taxon>
        <taxon>Actinomycetes</taxon>
        <taxon>Mycobacteriales</taxon>
        <taxon>Mycobacteriaceae</taxon>
        <taxon>Mycobacterium</taxon>
    </lineage>
</organism>
<dbReference type="Proteomes" id="UP000465360">
    <property type="component" value="Unassembled WGS sequence"/>
</dbReference>
<keyword evidence="3" id="KW-1185">Reference proteome</keyword>
<protein>
    <submittedName>
        <fullName evidence="2">Uncharacterized protein</fullName>
    </submittedName>
</protein>
<name>A0A7I9YSP2_MYCBU</name>
<evidence type="ECO:0000313" key="2">
    <source>
        <dbReference type="EMBL" id="GFG91655.1"/>
    </source>
</evidence>
<feature type="compositionally biased region" description="Low complexity" evidence="1">
    <location>
        <begin position="83"/>
        <end position="95"/>
    </location>
</feature>
<accession>A0A7I9YSP2</accession>
<dbReference type="AlphaFoldDB" id="A0A7I9YSP2"/>
<sequence length="112" mass="12031">MTRECPLQCKLRAAAPDDTPSDGASPFDRVDWAGLPVKLDLAFSQAQCDRVYAQHIKRKRGFELWRESRKRATPCVCEMAAANDSTADATPASTAGSMQNSTPSAADAALSV</sequence>